<feature type="transmembrane region" description="Helical" evidence="1">
    <location>
        <begin position="6"/>
        <end position="31"/>
    </location>
</feature>
<reference evidence="2 3" key="1">
    <citation type="submission" date="2019-10" db="EMBL/GenBank/DDBJ databases">
        <title>Glycomyces albidus sp. nov., a novel actinomycete isolated from rhizosphere soil of wheat (Triticum aestivum L.).</title>
        <authorList>
            <person name="Qian L."/>
        </authorList>
    </citation>
    <scope>NUCLEOTIDE SEQUENCE [LARGE SCALE GENOMIC DNA]</scope>
    <source>
        <strain evidence="2 3">NEAU-7082</strain>
    </source>
</reference>
<keyword evidence="1" id="KW-1133">Transmembrane helix</keyword>
<dbReference type="AlphaFoldDB" id="A0A6L5G5P9"/>
<accession>A0A6L5G5P9</accession>
<name>A0A6L5G5P9_9ACTN</name>
<dbReference type="EMBL" id="WIAO01000004">
    <property type="protein sequence ID" value="MQM24963.1"/>
    <property type="molecule type" value="Genomic_DNA"/>
</dbReference>
<evidence type="ECO:0000313" key="3">
    <source>
        <dbReference type="Proteomes" id="UP000477750"/>
    </source>
</evidence>
<proteinExistence type="predicted"/>
<evidence type="ECO:0000256" key="1">
    <source>
        <dbReference type="SAM" id="Phobius"/>
    </source>
</evidence>
<gene>
    <name evidence="2" type="ORF">GFD30_05135</name>
</gene>
<keyword evidence="3" id="KW-1185">Reference proteome</keyword>
<dbReference type="RefSeq" id="WP_153024138.1">
    <property type="nucleotide sequence ID" value="NZ_WIAO01000004.1"/>
</dbReference>
<keyword evidence="1" id="KW-0812">Transmembrane</keyword>
<evidence type="ECO:0000313" key="2">
    <source>
        <dbReference type="EMBL" id="MQM24963.1"/>
    </source>
</evidence>
<organism evidence="2 3">
    <name type="scientific">Glycomyces albidus</name>
    <dbReference type="NCBI Taxonomy" id="2656774"/>
    <lineage>
        <taxon>Bacteria</taxon>
        <taxon>Bacillati</taxon>
        <taxon>Actinomycetota</taxon>
        <taxon>Actinomycetes</taxon>
        <taxon>Glycomycetales</taxon>
        <taxon>Glycomycetaceae</taxon>
        <taxon>Glycomyces</taxon>
    </lineage>
</organism>
<comment type="caution">
    <text evidence="2">The sequence shown here is derived from an EMBL/GenBank/DDBJ whole genome shotgun (WGS) entry which is preliminary data.</text>
</comment>
<sequence>MDGAAAAFLVLAPLTCLALIGTAIGLAVYFSRRSRNARIARCQAWAAHHGFQYRPADDSVLRISARPPFTAGHGRSGVDVFRGVHRGVHLHCFEYRYRTSDGENETTHYFQVVAVGLPAMRPYLEIGREGLLPKSLGKDIDFENHAFNERFRVVSANPRFAHDVIHPRTMEWMLADPRAQSYRWRFEGSWLMTFRKGRLNLDELLPVADFLCDVLAQIPKHVWADR</sequence>
<dbReference type="Proteomes" id="UP000477750">
    <property type="component" value="Unassembled WGS sequence"/>
</dbReference>
<keyword evidence="1" id="KW-0472">Membrane</keyword>
<evidence type="ECO:0008006" key="4">
    <source>
        <dbReference type="Google" id="ProtNLM"/>
    </source>
</evidence>
<protein>
    <recommendedName>
        <fullName evidence="4">DUF3137 domain-containing protein</fullName>
    </recommendedName>
</protein>